<sequence>MWNVSVWVDEVAALADNDNREPHEPHESHRPHERLSPSHPCSKRKRMCKRPGLVELSSNTMSRACSPSKKRKVDMEGDMEVDELEQELLPEDETETPRPNARQRISHRGAQASAHPFAASERFAPPPLSPSPWPPQAASGRMSTPSRGSARTSTASSRSRSPVKDVTDLQFADIAVVPCLRDEVEIPSCATRCLETLAGIVADEEWLPESVAQDMEAHGERLNSFVRKNASEDPAPSDWEEWKEICQIAREQERDAAAEPAWNSEVHSAVFKCAFRFRRQRIRHFNITRAHPVKAFLPIVDSRTSEARLVDYSINYLPTEQERDDITRLLHAQADSELRTVTQTLTKSVRFRPCLISVETKADAGTLKAKSQLGVWGAAHFQRLQTLFTRRGETDVTSDVLSVHPAILVQSHTWNLFLLVARGWGTSGTSPQRQRGSIDIIDLDICLGGTKNLRQIWKLRASLHELARWGEEEYWPAFHELMEQELAGSHETLVA</sequence>
<reference evidence="3 4" key="1">
    <citation type="submission" date="2015-07" db="EMBL/GenBank/DDBJ databases">
        <title>Comparative genomics of the Sigatoka disease complex on banana suggests a link between parallel evolutionary changes in Pseudocercospora fijiensis and Pseudocercospora eumusae and increased virulence on the banana host.</title>
        <authorList>
            <person name="Chang T.-C."/>
            <person name="Salvucci A."/>
            <person name="Crous P.W."/>
            <person name="Stergiopoulos I."/>
        </authorList>
    </citation>
    <scope>NUCLEOTIDE SEQUENCE [LARGE SCALE GENOMIC DNA]</scope>
    <source>
        <strain evidence="3 4">CBS 116634</strain>
    </source>
</reference>
<feature type="compositionally biased region" description="Polar residues" evidence="1">
    <location>
        <begin position="56"/>
        <end position="65"/>
    </location>
</feature>
<dbReference type="EMBL" id="LFZO01000662">
    <property type="protein sequence ID" value="KXT01201.1"/>
    <property type="molecule type" value="Genomic_DNA"/>
</dbReference>
<evidence type="ECO:0000313" key="4">
    <source>
        <dbReference type="Proteomes" id="UP000073492"/>
    </source>
</evidence>
<dbReference type="InterPro" id="IPR046797">
    <property type="entry name" value="PDDEXK_12"/>
</dbReference>
<name>A0A139HFF3_9PEZI</name>
<feature type="region of interest" description="Disordered" evidence="1">
    <location>
        <begin position="15"/>
        <end position="164"/>
    </location>
</feature>
<feature type="compositionally biased region" description="Low complexity" evidence="1">
    <location>
        <begin position="136"/>
        <end position="160"/>
    </location>
</feature>
<keyword evidence="4" id="KW-1185">Reference proteome</keyword>
<feature type="domain" description="PD-(D/E)XK nuclease-like" evidence="2">
    <location>
        <begin position="214"/>
        <end position="475"/>
    </location>
</feature>
<evidence type="ECO:0000259" key="2">
    <source>
        <dbReference type="Pfam" id="PF20516"/>
    </source>
</evidence>
<proteinExistence type="predicted"/>
<evidence type="ECO:0000256" key="1">
    <source>
        <dbReference type="SAM" id="MobiDB-lite"/>
    </source>
</evidence>
<dbReference type="Pfam" id="PF20516">
    <property type="entry name" value="PDDEXK_12"/>
    <property type="match status" value="1"/>
</dbReference>
<feature type="compositionally biased region" description="Acidic residues" evidence="1">
    <location>
        <begin position="76"/>
        <end position="94"/>
    </location>
</feature>
<gene>
    <name evidence="3" type="ORF">AC579_1910</name>
</gene>
<protein>
    <recommendedName>
        <fullName evidence="2">PD-(D/E)XK nuclease-like domain-containing protein</fullName>
    </recommendedName>
</protein>
<comment type="caution">
    <text evidence="3">The sequence shown here is derived from an EMBL/GenBank/DDBJ whole genome shotgun (WGS) entry which is preliminary data.</text>
</comment>
<dbReference type="AlphaFoldDB" id="A0A139HFF3"/>
<dbReference type="OrthoDB" id="5244165at2759"/>
<evidence type="ECO:0000313" key="3">
    <source>
        <dbReference type="EMBL" id="KXT01201.1"/>
    </source>
</evidence>
<accession>A0A139HFF3</accession>
<dbReference type="STRING" id="113226.A0A139HFF3"/>
<dbReference type="Proteomes" id="UP000073492">
    <property type="component" value="Unassembled WGS sequence"/>
</dbReference>
<feature type="compositionally biased region" description="Basic and acidic residues" evidence="1">
    <location>
        <begin position="17"/>
        <end position="36"/>
    </location>
</feature>
<feature type="compositionally biased region" description="Pro residues" evidence="1">
    <location>
        <begin position="124"/>
        <end position="135"/>
    </location>
</feature>
<organism evidence="3 4">
    <name type="scientific">Pseudocercospora musae</name>
    <dbReference type="NCBI Taxonomy" id="113226"/>
    <lineage>
        <taxon>Eukaryota</taxon>
        <taxon>Fungi</taxon>
        <taxon>Dikarya</taxon>
        <taxon>Ascomycota</taxon>
        <taxon>Pezizomycotina</taxon>
        <taxon>Dothideomycetes</taxon>
        <taxon>Dothideomycetidae</taxon>
        <taxon>Mycosphaerellales</taxon>
        <taxon>Mycosphaerellaceae</taxon>
        <taxon>Pseudocercospora</taxon>
    </lineage>
</organism>